<dbReference type="SUPFAM" id="SSF48403">
    <property type="entry name" value="Ankyrin repeat"/>
    <property type="match status" value="1"/>
</dbReference>
<sequence>MEDMEEMEEMEEMEDEVFIGKALSKCQKPYKWAMYGEWEPLTEFYKNQPDEVVGQLTTNNDTVLHVVAVAGLNDLLRFLIDLIKDPAKLLYVFIIGNNYGNTILHEVAASGNLEAAMILMSEENKVKEKYSSYKSMLTISNSLGETPLYRAAAFGRTNMVKYLDSQVKLQQQQDMEQQQQQDIEQQQQDIKKQQEEAMEYHFNRTHDNISILQIAVISQHFETALWLLKEYPNLANRKESNGLTSLQLLAQMPYAFEAKFRKSIWKMLIYKWIYPSTDDLESRINQPSQSGCSQNITRWRPIRDMFDEIKNQKCLSTLTRLLVEKDYSWAVNITTDINTFTLVCPNKSDDPPPKTSESTLKHNPLLIATCKGISKIVKKMLDSHPQAVEMLDPITRQNILHMAIKYRRLAIFNILKKSKSITSRLAYRIDIDGNTILHHAAHVSSHPVDAQRSSGPAFQLQEELRWMA</sequence>
<gene>
    <name evidence="2" type="ORF">ALMOND_2B036029</name>
</gene>
<dbReference type="Pfam" id="PF12796">
    <property type="entry name" value="Ank_2"/>
    <property type="match status" value="1"/>
</dbReference>
<dbReference type="InParanoid" id="A0A5E4GCU8"/>
<dbReference type="SMART" id="SM00248">
    <property type="entry name" value="ANK"/>
    <property type="match status" value="6"/>
</dbReference>
<dbReference type="OMA" id="DRWHALR"/>
<feature type="coiled-coil region" evidence="1">
    <location>
        <begin position="169"/>
        <end position="203"/>
    </location>
</feature>
<keyword evidence="1" id="KW-0175">Coiled coil</keyword>
<dbReference type="Gene3D" id="1.25.40.20">
    <property type="entry name" value="Ankyrin repeat-containing domain"/>
    <property type="match status" value="2"/>
</dbReference>
<name>A0A5E4GCU8_PRUDU</name>
<evidence type="ECO:0000256" key="1">
    <source>
        <dbReference type="SAM" id="Coils"/>
    </source>
</evidence>
<accession>A0A5E4GCU8</accession>
<organism evidence="2 3">
    <name type="scientific">Prunus dulcis</name>
    <name type="common">Almond</name>
    <name type="synonym">Amygdalus dulcis</name>
    <dbReference type="NCBI Taxonomy" id="3755"/>
    <lineage>
        <taxon>Eukaryota</taxon>
        <taxon>Viridiplantae</taxon>
        <taxon>Streptophyta</taxon>
        <taxon>Embryophyta</taxon>
        <taxon>Tracheophyta</taxon>
        <taxon>Spermatophyta</taxon>
        <taxon>Magnoliopsida</taxon>
        <taxon>eudicotyledons</taxon>
        <taxon>Gunneridae</taxon>
        <taxon>Pentapetalae</taxon>
        <taxon>rosids</taxon>
        <taxon>fabids</taxon>
        <taxon>Rosales</taxon>
        <taxon>Rosaceae</taxon>
        <taxon>Amygdaloideae</taxon>
        <taxon>Amygdaleae</taxon>
        <taxon>Prunus</taxon>
    </lineage>
</organism>
<dbReference type="Gramene" id="VVA37430">
    <property type="protein sequence ID" value="VVA37430"/>
    <property type="gene ID" value="Prudul26B036029"/>
</dbReference>
<dbReference type="InterPro" id="IPR002110">
    <property type="entry name" value="Ankyrin_rpt"/>
</dbReference>
<dbReference type="PANTHER" id="PTHR24121">
    <property type="entry name" value="NO MECHANORECEPTOR POTENTIAL C, ISOFORM D-RELATED"/>
    <property type="match status" value="1"/>
</dbReference>
<dbReference type="Proteomes" id="UP000327085">
    <property type="component" value="Chromosome 8"/>
</dbReference>
<protein>
    <submittedName>
        <fullName evidence="2">Uncharacterized protein</fullName>
    </submittedName>
</protein>
<proteinExistence type="predicted"/>
<dbReference type="InterPro" id="IPR036770">
    <property type="entry name" value="Ankyrin_rpt-contain_sf"/>
</dbReference>
<feature type="non-terminal residue" evidence="2">
    <location>
        <position position="468"/>
    </location>
</feature>
<evidence type="ECO:0000313" key="2">
    <source>
        <dbReference type="EMBL" id="VVA37430.1"/>
    </source>
</evidence>
<dbReference type="AlphaFoldDB" id="A0A5E4GCU8"/>
<evidence type="ECO:0000313" key="3">
    <source>
        <dbReference type="Proteomes" id="UP000327085"/>
    </source>
</evidence>
<dbReference type="PANTHER" id="PTHR24121:SF29">
    <property type="match status" value="1"/>
</dbReference>
<dbReference type="EMBL" id="CABIKO010000535">
    <property type="protein sequence ID" value="VVA37430.1"/>
    <property type="molecule type" value="Genomic_DNA"/>
</dbReference>
<reference evidence="3" key="1">
    <citation type="journal article" date="2020" name="Plant J.">
        <title>Transposons played a major role in the diversification between the closely related almond and peach genomes: results from the almond genome sequence.</title>
        <authorList>
            <person name="Alioto T."/>
            <person name="Alexiou K.G."/>
            <person name="Bardil A."/>
            <person name="Barteri F."/>
            <person name="Castanera R."/>
            <person name="Cruz F."/>
            <person name="Dhingra A."/>
            <person name="Duval H."/>
            <person name="Fernandez I Marti A."/>
            <person name="Frias L."/>
            <person name="Galan B."/>
            <person name="Garcia J.L."/>
            <person name="Howad W."/>
            <person name="Gomez-Garrido J."/>
            <person name="Gut M."/>
            <person name="Julca I."/>
            <person name="Morata J."/>
            <person name="Puigdomenech P."/>
            <person name="Ribeca P."/>
            <person name="Rubio Cabetas M.J."/>
            <person name="Vlasova A."/>
            <person name="Wirthensohn M."/>
            <person name="Garcia-Mas J."/>
            <person name="Gabaldon T."/>
            <person name="Casacuberta J.M."/>
            <person name="Arus P."/>
        </authorList>
    </citation>
    <scope>NUCLEOTIDE SEQUENCE [LARGE SCALE GENOMIC DNA]</scope>
    <source>
        <strain evidence="3">cv. Texas</strain>
    </source>
</reference>